<protein>
    <submittedName>
        <fullName evidence="1">Uncharacterized protein</fullName>
    </submittedName>
</protein>
<feature type="non-terminal residue" evidence="1">
    <location>
        <position position="1"/>
    </location>
</feature>
<comment type="caution">
    <text evidence="1">The sequence shown here is derived from an EMBL/GenBank/DDBJ whole genome shotgun (WGS) entry which is preliminary data.</text>
</comment>
<dbReference type="Proteomes" id="UP001151582">
    <property type="component" value="Unassembled WGS sequence"/>
</dbReference>
<gene>
    <name evidence="1" type="ORF">H4R34_006209</name>
</gene>
<feature type="non-terminal residue" evidence="1">
    <location>
        <position position="74"/>
    </location>
</feature>
<keyword evidence="2" id="KW-1185">Reference proteome</keyword>
<accession>A0A9W8ATM1</accession>
<dbReference type="AlphaFoldDB" id="A0A9W8ATM1"/>
<proteinExistence type="predicted"/>
<name>A0A9W8ATM1_9FUNG</name>
<organism evidence="1 2">
    <name type="scientific">Dimargaris verticillata</name>
    <dbReference type="NCBI Taxonomy" id="2761393"/>
    <lineage>
        <taxon>Eukaryota</taxon>
        <taxon>Fungi</taxon>
        <taxon>Fungi incertae sedis</taxon>
        <taxon>Zoopagomycota</taxon>
        <taxon>Kickxellomycotina</taxon>
        <taxon>Dimargaritomycetes</taxon>
        <taxon>Dimargaritales</taxon>
        <taxon>Dimargaritaceae</taxon>
        <taxon>Dimargaris</taxon>
    </lineage>
</organism>
<sequence>AARRLTYPPMPTCVTASTVFAPPDSAAATLAPCGYSESPFSSTITRCLMSSGGRWALRDSRTKKLSIKWCSRKI</sequence>
<evidence type="ECO:0000313" key="1">
    <source>
        <dbReference type="EMBL" id="KAJ1968974.1"/>
    </source>
</evidence>
<dbReference type="EMBL" id="JANBQB010002017">
    <property type="protein sequence ID" value="KAJ1968974.1"/>
    <property type="molecule type" value="Genomic_DNA"/>
</dbReference>
<evidence type="ECO:0000313" key="2">
    <source>
        <dbReference type="Proteomes" id="UP001151582"/>
    </source>
</evidence>
<reference evidence="1" key="1">
    <citation type="submission" date="2022-07" db="EMBL/GenBank/DDBJ databases">
        <title>Phylogenomic reconstructions and comparative analyses of Kickxellomycotina fungi.</title>
        <authorList>
            <person name="Reynolds N.K."/>
            <person name="Stajich J.E."/>
            <person name="Barry K."/>
            <person name="Grigoriev I.V."/>
            <person name="Crous P."/>
            <person name="Smith M.E."/>
        </authorList>
    </citation>
    <scope>NUCLEOTIDE SEQUENCE</scope>
    <source>
        <strain evidence="1">RSA 567</strain>
    </source>
</reference>